<evidence type="ECO:0000256" key="4">
    <source>
        <dbReference type="ARBA" id="ARBA00022842"/>
    </source>
</evidence>
<accession>T1BDY2</accession>
<dbReference type="InterPro" id="IPR013546">
    <property type="entry name" value="PII_UdlTrfase/GS_AdlTrfase"/>
</dbReference>
<dbReference type="SUPFAM" id="SSF81593">
    <property type="entry name" value="Nucleotidyltransferase substrate binding subunit/domain"/>
    <property type="match status" value="1"/>
</dbReference>
<keyword evidence="1 7" id="KW-0808">Transferase</keyword>
<dbReference type="EMBL" id="AUZX01005745">
    <property type="protein sequence ID" value="EQD66698.1"/>
    <property type="molecule type" value="Genomic_DNA"/>
</dbReference>
<keyword evidence="2" id="KW-0548">Nucleotidyltransferase</keyword>
<proteinExistence type="inferred from homology"/>
<evidence type="ECO:0000256" key="3">
    <source>
        <dbReference type="ARBA" id="ARBA00022801"/>
    </source>
</evidence>
<reference evidence="7" key="1">
    <citation type="submission" date="2013-08" db="EMBL/GenBank/DDBJ databases">
        <authorList>
            <person name="Mendez C."/>
            <person name="Richter M."/>
            <person name="Ferrer M."/>
            <person name="Sanchez J."/>
        </authorList>
    </citation>
    <scope>NUCLEOTIDE SEQUENCE</scope>
</reference>
<reference evidence="7" key="2">
    <citation type="journal article" date="2014" name="ISME J.">
        <title>Microbial stratification in low pH oxic and suboxic macroscopic growths along an acid mine drainage.</title>
        <authorList>
            <person name="Mendez-Garcia C."/>
            <person name="Mesa V."/>
            <person name="Sprenger R.R."/>
            <person name="Richter M."/>
            <person name="Diez M.S."/>
            <person name="Solano J."/>
            <person name="Bargiela R."/>
            <person name="Golyshina O.V."/>
            <person name="Manteca A."/>
            <person name="Ramos J.L."/>
            <person name="Gallego J.R."/>
            <person name="Llorente I."/>
            <person name="Martins Dos Santos V.A."/>
            <person name="Jensen O.N."/>
            <person name="Pelaez A.I."/>
            <person name="Sanchez J."/>
            <person name="Ferrer M."/>
        </authorList>
    </citation>
    <scope>NUCLEOTIDE SEQUENCE</scope>
</reference>
<protein>
    <submittedName>
        <fullName evidence="7">PII uridylyl-transferase</fullName>
    </submittedName>
</protein>
<gene>
    <name evidence="7" type="ORF">B1A_08021</name>
</gene>
<dbReference type="InterPro" id="IPR010043">
    <property type="entry name" value="UTase/UR"/>
</dbReference>
<evidence type="ECO:0000256" key="5">
    <source>
        <dbReference type="ARBA" id="ARBA00023268"/>
    </source>
</evidence>
<feature type="non-terminal residue" evidence="7">
    <location>
        <position position="1"/>
    </location>
</feature>
<evidence type="ECO:0000256" key="1">
    <source>
        <dbReference type="ARBA" id="ARBA00022679"/>
    </source>
</evidence>
<feature type="domain" description="PII-uridylyltransferase/Glutamine-synthetase adenylyltransferase" evidence="6">
    <location>
        <begin position="68"/>
        <end position="194"/>
    </location>
</feature>
<comment type="caution">
    <text evidence="7">The sequence shown here is derived from an EMBL/GenBank/DDBJ whole genome shotgun (WGS) entry which is preliminary data.</text>
</comment>
<dbReference type="Gene3D" id="1.20.120.330">
    <property type="entry name" value="Nucleotidyltransferases domain 2"/>
    <property type="match status" value="1"/>
</dbReference>
<evidence type="ECO:0000256" key="2">
    <source>
        <dbReference type="ARBA" id="ARBA00022695"/>
    </source>
</evidence>
<evidence type="ECO:0000313" key="7">
    <source>
        <dbReference type="EMBL" id="EQD66698.1"/>
    </source>
</evidence>
<dbReference type="GO" id="GO:0016787">
    <property type="term" value="F:hydrolase activity"/>
    <property type="evidence" value="ECO:0007669"/>
    <property type="project" value="UniProtKB-KW"/>
</dbReference>
<name>T1BDY2_9ZZZZ</name>
<dbReference type="SUPFAM" id="SSF81301">
    <property type="entry name" value="Nucleotidyltransferase"/>
    <property type="match status" value="1"/>
</dbReference>
<dbReference type="AlphaFoldDB" id="T1BDY2"/>
<dbReference type="PANTHER" id="PTHR47320">
    <property type="entry name" value="BIFUNCTIONAL URIDYLYLTRANSFERASE/URIDYLYL-REMOVING ENZYME"/>
    <property type="match status" value="1"/>
</dbReference>
<sequence length="194" mass="22356">RLLTFLWDIGLEVGHSVRTVEECIEQSKADVSVMTTLIEARLLAGSPELLAGLRERLAPQQLWPVRAFFEAKVREQAERHLKANDTAYNLEPNVKSGPGGLRDIQTIAWVAKRHFGAETLDELARHGFLSIAELRRLQQAQSFLWKVRFGLHVLTGRREDRLLFDHQLRLALIFGYEDASYTLAVEQLMQRYYR</sequence>
<keyword evidence="4" id="KW-0460">Magnesium</keyword>
<dbReference type="PANTHER" id="PTHR47320:SF1">
    <property type="entry name" value="BIFUNCTIONAL URIDYLYLTRANSFERASE_URIDYLYL-REMOVING ENZYME"/>
    <property type="match status" value="1"/>
</dbReference>
<dbReference type="InterPro" id="IPR043519">
    <property type="entry name" value="NT_sf"/>
</dbReference>
<keyword evidence="3" id="KW-0378">Hydrolase</keyword>
<dbReference type="GO" id="GO:0008773">
    <property type="term" value="F:[protein-PII] uridylyltransferase activity"/>
    <property type="evidence" value="ECO:0007669"/>
    <property type="project" value="InterPro"/>
</dbReference>
<organism evidence="7">
    <name type="scientific">mine drainage metagenome</name>
    <dbReference type="NCBI Taxonomy" id="410659"/>
    <lineage>
        <taxon>unclassified sequences</taxon>
        <taxon>metagenomes</taxon>
        <taxon>ecological metagenomes</taxon>
    </lineage>
</organism>
<keyword evidence="5" id="KW-0511">Multifunctional enzyme</keyword>
<evidence type="ECO:0000259" key="6">
    <source>
        <dbReference type="Pfam" id="PF08335"/>
    </source>
</evidence>
<dbReference type="Pfam" id="PF08335">
    <property type="entry name" value="GlnD_UR_UTase"/>
    <property type="match status" value="1"/>
</dbReference>
<feature type="non-terminal residue" evidence="7">
    <location>
        <position position="194"/>
    </location>
</feature>
<dbReference type="HAMAP" id="MF_00277">
    <property type="entry name" value="PII_uridylyl_transf"/>
    <property type="match status" value="1"/>
</dbReference>